<dbReference type="EMBL" id="CP070619">
    <property type="protein sequence ID" value="QSE89440.1"/>
    <property type="molecule type" value="Genomic_DNA"/>
</dbReference>
<reference evidence="1 2" key="2">
    <citation type="journal article" date="2022" name="Arch. Microbiol.">
        <title>Rhodococcus pseudokoreensis sp. nov. isolated from the rhizosphere of young M26 apple rootstocks.</title>
        <authorList>
            <person name="Kampfer P."/>
            <person name="Glaeser S.P."/>
            <person name="Blom J."/>
            <person name="Wolf J."/>
            <person name="Benning S."/>
            <person name="Schloter M."/>
            <person name="Neumann-Schaal M."/>
        </authorList>
    </citation>
    <scope>NUCLEOTIDE SEQUENCE [LARGE SCALE GENOMIC DNA]</scope>
    <source>
        <strain evidence="1 2">R79</strain>
    </source>
</reference>
<dbReference type="RefSeq" id="WP_206005845.1">
    <property type="nucleotide sequence ID" value="NZ_CP070619.1"/>
</dbReference>
<evidence type="ECO:0000313" key="2">
    <source>
        <dbReference type="Proteomes" id="UP000662986"/>
    </source>
</evidence>
<gene>
    <name evidence="1" type="ORF">JWS13_12810</name>
</gene>
<keyword evidence="2" id="KW-1185">Reference proteome</keyword>
<dbReference type="Proteomes" id="UP000662986">
    <property type="component" value="Chromosome"/>
</dbReference>
<name>A0A974ZT45_9NOCA</name>
<organism evidence="1 2">
    <name type="scientific">Rhodococcus pseudokoreensis</name>
    <dbReference type="NCBI Taxonomy" id="2811421"/>
    <lineage>
        <taxon>Bacteria</taxon>
        <taxon>Bacillati</taxon>
        <taxon>Actinomycetota</taxon>
        <taxon>Actinomycetes</taxon>
        <taxon>Mycobacteriales</taxon>
        <taxon>Nocardiaceae</taxon>
        <taxon>Rhodococcus</taxon>
    </lineage>
</organism>
<protein>
    <submittedName>
        <fullName evidence="1">Uncharacterized protein</fullName>
    </submittedName>
</protein>
<sequence>MIARRLHEPDVPMLESGCHGKYDLDRDWLYQCYVVDKRTHGRIAAEAGVSQSAIERLTVAYGIPNRS</sequence>
<reference evidence="1 2" key="1">
    <citation type="journal article" date="2021" name="Microbiol. Resour. Announc.">
        <title>Complete Genome Sequences of Two Rhodococcus sp. Strains with Large and Linear Chromosomes, Isolated from Apple Rhizosphere.</title>
        <authorList>
            <person name="Benning S."/>
            <person name="Brugnone N."/>
            <person name="Siani R."/>
            <person name="Kublik S."/>
            <person name="Schloter M."/>
            <person name="Rad V."/>
        </authorList>
    </citation>
    <scope>NUCLEOTIDE SEQUENCE [LARGE SCALE GENOMIC DNA]</scope>
    <source>
        <strain evidence="1 2">R79</strain>
    </source>
</reference>
<evidence type="ECO:0000313" key="1">
    <source>
        <dbReference type="EMBL" id="QSE89440.1"/>
    </source>
</evidence>
<accession>A0A974ZT45</accession>
<proteinExistence type="predicted"/>